<accession>A0A3F2RNN3</accession>
<dbReference type="EMBL" id="MBDO02000163">
    <property type="protein sequence ID" value="RLN61227.1"/>
    <property type="molecule type" value="Genomic_DNA"/>
</dbReference>
<comment type="similarity">
    <text evidence="2 6">Belongs to the elicitin family.</text>
</comment>
<comment type="caution">
    <text evidence="8">The sequence shown here is derived from an EMBL/GenBank/DDBJ whole genome shotgun (WGS) entry which is preliminary data.</text>
</comment>
<evidence type="ECO:0000313" key="9">
    <source>
        <dbReference type="Proteomes" id="UP000277300"/>
    </source>
</evidence>
<keyword evidence="5 6" id="KW-1015">Disulfide bond</keyword>
<dbReference type="SUPFAM" id="SSF48647">
    <property type="entry name" value="Fungal elicitin"/>
    <property type="match status" value="1"/>
</dbReference>
<dbReference type="Pfam" id="PF00964">
    <property type="entry name" value="Elicitin"/>
    <property type="match status" value="1"/>
</dbReference>
<feature type="region of interest" description="Disordered" evidence="7">
    <location>
        <begin position="143"/>
        <end position="197"/>
    </location>
</feature>
<evidence type="ECO:0000256" key="6">
    <source>
        <dbReference type="RuleBase" id="RU368111"/>
    </source>
</evidence>
<evidence type="ECO:0000256" key="5">
    <source>
        <dbReference type="ARBA" id="ARBA00023157"/>
    </source>
</evidence>
<dbReference type="GO" id="GO:0052040">
    <property type="term" value="P:symbiont-mediated perturbation of host programmed cell death"/>
    <property type="evidence" value="ECO:0007669"/>
    <property type="project" value="UniProtKB-UniRule"/>
</dbReference>
<evidence type="ECO:0000256" key="1">
    <source>
        <dbReference type="ARBA" id="ARBA00004613"/>
    </source>
</evidence>
<evidence type="ECO:0000256" key="7">
    <source>
        <dbReference type="SAM" id="MobiDB-lite"/>
    </source>
</evidence>
<dbReference type="InterPro" id="IPR002200">
    <property type="entry name" value="Elicitin"/>
</dbReference>
<evidence type="ECO:0000313" key="8">
    <source>
        <dbReference type="EMBL" id="RLN61227.1"/>
    </source>
</evidence>
<reference evidence="8 9" key="1">
    <citation type="submission" date="2018-07" db="EMBL/GenBank/DDBJ databases">
        <title>Genome sequencing of oomycete isolates from Chile give support for New Zealand origin for Phytophthora kernoviae and make available the first Nothophytophthora sp. genome.</title>
        <authorList>
            <person name="Studholme D.J."/>
            <person name="Sanfuentes E."/>
            <person name="Panda P."/>
            <person name="Hill R."/>
            <person name="Sambles C."/>
            <person name="Grant M."/>
            <person name="Williams N.M."/>
            <person name="Mcdougal R.L."/>
        </authorList>
    </citation>
    <scope>NUCLEOTIDE SEQUENCE [LARGE SCALE GENOMIC DNA]</scope>
    <source>
        <strain evidence="8">Chile6</strain>
    </source>
</reference>
<name>A0A3F2RNN3_9STRA</name>
<dbReference type="AlphaFoldDB" id="A0A3F2RNN3"/>
<gene>
    <name evidence="8" type="ORF">BBP00_00005520</name>
</gene>
<feature type="compositionally biased region" description="Low complexity" evidence="7">
    <location>
        <begin position="145"/>
        <end position="197"/>
    </location>
</feature>
<dbReference type="Proteomes" id="UP000277300">
    <property type="component" value="Unassembled WGS sequence"/>
</dbReference>
<dbReference type="SMART" id="SM01187">
    <property type="entry name" value="Elicitin"/>
    <property type="match status" value="1"/>
</dbReference>
<keyword evidence="3 6" id="KW-0964">Secreted</keyword>
<evidence type="ECO:0000256" key="3">
    <source>
        <dbReference type="ARBA" id="ARBA00022525"/>
    </source>
</evidence>
<evidence type="ECO:0000256" key="2">
    <source>
        <dbReference type="ARBA" id="ARBA00009544"/>
    </source>
</evidence>
<dbReference type="InterPro" id="IPR036470">
    <property type="entry name" value="Elicitin_sf"/>
</dbReference>
<comment type="function">
    <text evidence="6">Induces local and distal defense responses (incompatible hypersensitive reaction) in plants from the solanaceae and cruciferae families. Elicits leaf necrosis and causes the accumulation of pathogenesis-related proteins. Might interact with the lipidic molecules of the plasma membrane.</text>
</comment>
<dbReference type="OrthoDB" id="119990at2759"/>
<dbReference type="Gene3D" id="1.10.239.10">
    <property type="entry name" value="Elicitin domain"/>
    <property type="match status" value="1"/>
</dbReference>
<proteinExistence type="inferred from homology"/>
<comment type="subcellular location">
    <subcellularLocation>
        <location evidence="1 6">Secreted</location>
    </subcellularLocation>
</comment>
<keyword evidence="4 6" id="KW-0928">Hypersensitive response elicitation</keyword>
<organism evidence="8 9">
    <name type="scientific">Phytophthora kernoviae</name>
    <dbReference type="NCBI Taxonomy" id="325452"/>
    <lineage>
        <taxon>Eukaryota</taxon>
        <taxon>Sar</taxon>
        <taxon>Stramenopiles</taxon>
        <taxon>Oomycota</taxon>
        <taxon>Peronosporomycetes</taxon>
        <taxon>Peronosporales</taxon>
        <taxon>Peronosporaceae</taxon>
        <taxon>Phytophthora</taxon>
    </lineage>
</organism>
<sequence>MQHTALRGGDSDIDHSSICLFSDKSVQAKLLPSHPTPKMKSFVAVIATIAALTSQASAATCSTAVLSALLTNQYIDQCSSDSGYVFTAASIPTAEVMEKMCASSACKSLLADAQAMDLTECTLPVGDGINLLGDLVDYVPEHCPATDAPATDSPATPATEAPSTPSTDAPSTPSTDTPSTPSTDAPSTPTTEAPTAC</sequence>
<evidence type="ECO:0000256" key="4">
    <source>
        <dbReference type="ARBA" id="ARBA00022978"/>
    </source>
</evidence>
<dbReference type="GO" id="GO:0005576">
    <property type="term" value="C:extracellular region"/>
    <property type="evidence" value="ECO:0007669"/>
    <property type="project" value="UniProtKB-SubCell"/>
</dbReference>
<protein>
    <recommendedName>
        <fullName evidence="6">Elicitin</fullName>
    </recommendedName>
</protein>